<dbReference type="CDD" id="cd11010">
    <property type="entry name" value="S1-P1_nuclease"/>
    <property type="match status" value="1"/>
</dbReference>
<gene>
    <name evidence="8" type="ORF">EC912_102138</name>
</gene>
<keyword evidence="4" id="KW-0378">Hydrolase</keyword>
<evidence type="ECO:0000256" key="5">
    <source>
        <dbReference type="ARBA" id="ARBA00023157"/>
    </source>
</evidence>
<dbReference type="EMBL" id="SMCS01000002">
    <property type="protein sequence ID" value="TCV95794.1"/>
    <property type="molecule type" value="Genomic_DNA"/>
</dbReference>
<evidence type="ECO:0000256" key="1">
    <source>
        <dbReference type="ARBA" id="ARBA00022722"/>
    </source>
</evidence>
<dbReference type="GO" id="GO:0006308">
    <property type="term" value="P:DNA catabolic process"/>
    <property type="evidence" value="ECO:0007669"/>
    <property type="project" value="InterPro"/>
</dbReference>
<dbReference type="Proteomes" id="UP000295645">
    <property type="component" value="Unassembled WGS sequence"/>
</dbReference>
<protein>
    <submittedName>
        <fullName evidence="8">S1/P1 nuclease</fullName>
    </submittedName>
</protein>
<dbReference type="GO" id="GO:0004519">
    <property type="term" value="F:endonuclease activity"/>
    <property type="evidence" value="ECO:0007669"/>
    <property type="project" value="UniProtKB-KW"/>
</dbReference>
<keyword evidence="5" id="KW-1015">Disulfide bond</keyword>
<dbReference type="InterPro" id="IPR003154">
    <property type="entry name" value="S1/P1nuclease"/>
</dbReference>
<dbReference type="GO" id="GO:0016788">
    <property type="term" value="F:hydrolase activity, acting on ester bonds"/>
    <property type="evidence" value="ECO:0007669"/>
    <property type="project" value="InterPro"/>
</dbReference>
<dbReference type="SUPFAM" id="SSF48537">
    <property type="entry name" value="Phospholipase C/P1 nuclease"/>
    <property type="match status" value="1"/>
</dbReference>
<keyword evidence="3" id="KW-0255">Endonuclease</keyword>
<reference evidence="8 9" key="1">
    <citation type="submission" date="2019-03" db="EMBL/GenBank/DDBJ databases">
        <title>Above-ground endophytic microbial communities from plants in different locations in the United States.</title>
        <authorList>
            <person name="Frank C."/>
        </authorList>
    </citation>
    <scope>NUCLEOTIDE SEQUENCE [LARGE SCALE GENOMIC DNA]</scope>
    <source>
        <strain evidence="8 9">LP_13_YM</strain>
    </source>
</reference>
<evidence type="ECO:0000256" key="4">
    <source>
        <dbReference type="ARBA" id="ARBA00022801"/>
    </source>
</evidence>
<evidence type="ECO:0000256" key="2">
    <source>
        <dbReference type="ARBA" id="ARBA00022723"/>
    </source>
</evidence>
<keyword evidence="7" id="KW-0732">Signal</keyword>
<keyword evidence="2" id="KW-0479">Metal-binding</keyword>
<dbReference type="PANTHER" id="PTHR33146:SF26">
    <property type="entry name" value="ENDONUCLEASE 4"/>
    <property type="match status" value="1"/>
</dbReference>
<evidence type="ECO:0000256" key="7">
    <source>
        <dbReference type="SAM" id="SignalP"/>
    </source>
</evidence>
<keyword evidence="9" id="KW-1185">Reference proteome</keyword>
<feature type="signal peptide" evidence="7">
    <location>
        <begin position="1"/>
        <end position="27"/>
    </location>
</feature>
<evidence type="ECO:0000256" key="3">
    <source>
        <dbReference type="ARBA" id="ARBA00022759"/>
    </source>
</evidence>
<dbReference type="InterPro" id="IPR008947">
    <property type="entry name" value="PLipase_C/P1_nuclease_dom_sf"/>
</dbReference>
<keyword evidence="6" id="KW-0325">Glycoprotein</keyword>
<accession>A0A4R3YWJ2</accession>
<evidence type="ECO:0000313" key="9">
    <source>
        <dbReference type="Proteomes" id="UP000295645"/>
    </source>
</evidence>
<comment type="caution">
    <text evidence="8">The sequence shown here is derived from an EMBL/GenBank/DDBJ whole genome shotgun (WGS) entry which is preliminary data.</text>
</comment>
<dbReference type="RefSeq" id="WP_132142035.1">
    <property type="nucleotide sequence ID" value="NZ_SMCS01000002.1"/>
</dbReference>
<dbReference type="GO" id="GO:0003676">
    <property type="term" value="F:nucleic acid binding"/>
    <property type="evidence" value="ECO:0007669"/>
    <property type="project" value="InterPro"/>
</dbReference>
<dbReference type="AlphaFoldDB" id="A0A4R3YWJ2"/>
<dbReference type="Gene3D" id="1.10.575.10">
    <property type="entry name" value="P1 Nuclease"/>
    <property type="match status" value="1"/>
</dbReference>
<evidence type="ECO:0000256" key="6">
    <source>
        <dbReference type="ARBA" id="ARBA00023180"/>
    </source>
</evidence>
<name>A0A4R3YWJ2_9GAMM</name>
<proteinExistence type="predicted"/>
<feature type="chain" id="PRO_5020996540" evidence="7">
    <location>
        <begin position="28"/>
        <end position="275"/>
    </location>
</feature>
<sequence length="275" mass="29854">MTSFTARGSLAALVALAVCAVAPSAHAWGANGHRIVADLAQRQLTPQARAQVDRLLHAENANSLSDIASWADELRDNPETKALGKATGSLHYINFADKTCTYVPPRDCSDGRCVVGGLQKYVAILGDSNASDADRAQALNFVVHFVGDVHQPLHAGYRDDKGGNDYQVQMDGKGSNLHRVWDSSMLNTRGLKWQKYAQNLADNGPVVPPPASEPLDNPYAQWAEESCRITRDDGVYPAGHVIDDAYVSAELPIAERRLREAGKRLADLLNSTLRN</sequence>
<dbReference type="GO" id="GO:0046872">
    <property type="term" value="F:metal ion binding"/>
    <property type="evidence" value="ECO:0007669"/>
    <property type="project" value="UniProtKB-KW"/>
</dbReference>
<evidence type="ECO:0000313" key="8">
    <source>
        <dbReference type="EMBL" id="TCV95794.1"/>
    </source>
</evidence>
<dbReference type="OrthoDB" id="267579at2"/>
<dbReference type="PANTHER" id="PTHR33146">
    <property type="entry name" value="ENDONUCLEASE 4"/>
    <property type="match status" value="1"/>
</dbReference>
<organism evidence="8 9">
    <name type="scientific">Luteibacter rhizovicinus</name>
    <dbReference type="NCBI Taxonomy" id="242606"/>
    <lineage>
        <taxon>Bacteria</taxon>
        <taxon>Pseudomonadati</taxon>
        <taxon>Pseudomonadota</taxon>
        <taxon>Gammaproteobacteria</taxon>
        <taxon>Lysobacterales</taxon>
        <taxon>Rhodanobacteraceae</taxon>
        <taxon>Luteibacter</taxon>
    </lineage>
</organism>
<dbReference type="Pfam" id="PF02265">
    <property type="entry name" value="S1-P1_nuclease"/>
    <property type="match status" value="1"/>
</dbReference>
<keyword evidence="1" id="KW-0540">Nuclease</keyword>